<dbReference type="PROSITE" id="PS01186">
    <property type="entry name" value="EGF_2"/>
    <property type="match status" value="1"/>
</dbReference>
<evidence type="ECO:0000259" key="3">
    <source>
        <dbReference type="PROSITE" id="PS00022"/>
    </source>
</evidence>
<dbReference type="PANTHER" id="PTHR45712:SF22">
    <property type="entry name" value="INSULIN-LIKE GROWTH FACTOR-BINDING PROTEIN COMPLEX ACID LABILE SUBUNIT"/>
    <property type="match status" value="1"/>
</dbReference>
<dbReference type="InterPro" id="IPR050333">
    <property type="entry name" value="SLRP"/>
</dbReference>
<feature type="non-terminal residue" evidence="5">
    <location>
        <position position="1192"/>
    </location>
</feature>
<evidence type="ECO:0000256" key="2">
    <source>
        <dbReference type="ARBA" id="ARBA00022737"/>
    </source>
</evidence>
<dbReference type="SUPFAM" id="SSF52058">
    <property type="entry name" value="L domain-like"/>
    <property type="match status" value="1"/>
</dbReference>
<gene>
    <name evidence="5" type="ORF">ADUPG1_009125</name>
</gene>
<comment type="caution">
    <text evidence="5">The sequence shown here is derived from an EMBL/GenBank/DDBJ whole genome shotgun (WGS) entry which is preliminary data.</text>
</comment>
<dbReference type="PANTHER" id="PTHR45712">
    <property type="entry name" value="AGAP008170-PA"/>
    <property type="match status" value="1"/>
</dbReference>
<evidence type="ECO:0000259" key="4">
    <source>
        <dbReference type="PROSITE" id="PS01186"/>
    </source>
</evidence>
<name>A0ABQ5KVS8_9EUKA</name>
<dbReference type="InterPro" id="IPR000742">
    <property type="entry name" value="EGF"/>
</dbReference>
<evidence type="ECO:0000256" key="1">
    <source>
        <dbReference type="ARBA" id="ARBA00022614"/>
    </source>
</evidence>
<dbReference type="PROSITE" id="PS00022">
    <property type="entry name" value="EGF_1"/>
    <property type="match status" value="2"/>
</dbReference>
<dbReference type="Gene3D" id="3.80.10.10">
    <property type="entry name" value="Ribonuclease Inhibitor"/>
    <property type="match status" value="4"/>
</dbReference>
<keyword evidence="6" id="KW-1185">Reference proteome</keyword>
<dbReference type="PROSITE" id="PS51450">
    <property type="entry name" value="LRR"/>
    <property type="match status" value="3"/>
</dbReference>
<evidence type="ECO:0000313" key="5">
    <source>
        <dbReference type="EMBL" id="GKT36096.1"/>
    </source>
</evidence>
<dbReference type="InterPro" id="IPR032675">
    <property type="entry name" value="LRR_dom_sf"/>
</dbReference>
<sequence>MDTLSVVDNTSFTISSSDVFPSSLQSLDISGCTSITDVSKLPSSLVELYMDGVSVDASVSFAFLLDLTTLSLAGSLSDVSILSVPDAFPVDTLTSLTLDDNSISDISVLITDAIFPSSGLTSLSVADNDICDINNVVSTLKSYFTNLSVVTSSSQVCQCSSTASFAGHKTCRPRSDSTYQVECWNGYYLNKDTNMCVSASTSADLGSCAVCEAQIDVISIMGPSDTIICGAACPDTYYGDDCTELCPLGPDGYSCGTGGTCQDDHTCLCFESAYKAKGLYCVPTSIEDCACGINEVCVEDENEDIVCVCDDTWYGDDCLIACPIGDNLFVCSGYGECNDSEHVCECDSDWYGDDCSSECPIADDNVCSGESQGSCDVEDHKCVCENSWYGSDCASACPVVDDEICSGADHGTCNTKKHSCVCSDTWYGDDCASQCPFNSDGELCGGSDFGSCDTDTHSCSCVDGYHGDVCQYVTIEDDNLRSVICLALDHDSSCDDIIPEELLTVVSIEASDVDSFVGISKATNLEYFSIDGSVNEATTLGSQDIDELPSSVHTLILQNMNLNIISEMLGFSLVVKFVLEKKASFSPSIFPTNILSLDLSGCSGFSESIKFPSSLMALFLDDIAVPAATSFAYLLNLSSLSLNASLNDLSILSSSNVFPMASLTSLNIANNAIYDISLLITGDFLPASDILTSLDLSDNLICDVDGVAAELQLIYPNATFVGLSASSNTCMCEESFDFTDHKTCRIRSDGLYQVECWNGYYLDKNTNTCVKACPVGYGEKAGVCVTDPSVEISNSLLCATCESSLDVMCIMGVEGVECGDACSQSFFGDLCDKTCPISENGEVCNGSYGTCDESLHTCTCVGDVYGDACEYVPLDDTTLKETICFTLGYSVYTCENLTTSDVASLESLIVYDVESFAGLDYATNLDTLSIYGSNGVGFDTTQISQLPSGVTELSIVDNAGISAETDFSSLTSLTHLSLRDNSVFTFSSSGLLPASLTSLDVSNTLVTDPSVLPVGLVELSMDDVGLSGDVDFSSFTLLDTLSVVDNTSFTISSSDVFPSSLQSLDISGCTSITDVSKLPSSLVELYMDGVSVDASVSFAFLLDLTTLSLAGSLSDVSILSVPDAFPVDTLTSLTLDDNSISDISVLITDAIFPSSGLTSLSVADNDICDINNVVSTLKSYFTNLSVVTSSSQ</sequence>
<protein>
    <recommendedName>
        <fullName evidence="3 4">EGF-like domain-containing protein</fullName>
    </recommendedName>
</protein>
<dbReference type="Proteomes" id="UP001057375">
    <property type="component" value="Unassembled WGS sequence"/>
</dbReference>
<feature type="domain" description="EGF-like" evidence="3">
    <location>
        <begin position="344"/>
        <end position="355"/>
    </location>
</feature>
<dbReference type="EMBL" id="BQXS01011141">
    <property type="protein sequence ID" value="GKT36096.1"/>
    <property type="molecule type" value="Genomic_DNA"/>
</dbReference>
<accession>A0ABQ5KVS8</accession>
<dbReference type="SMART" id="SM00181">
    <property type="entry name" value="EGF"/>
    <property type="match status" value="7"/>
</dbReference>
<dbReference type="Gene3D" id="2.10.25.10">
    <property type="entry name" value="Laminin"/>
    <property type="match status" value="1"/>
</dbReference>
<keyword evidence="1" id="KW-0433">Leucine-rich repeat</keyword>
<dbReference type="SUPFAM" id="SSF52047">
    <property type="entry name" value="RNI-like"/>
    <property type="match status" value="2"/>
</dbReference>
<feature type="domain" description="EGF-like" evidence="4">
    <location>
        <begin position="459"/>
        <end position="470"/>
    </location>
</feature>
<organism evidence="5 6">
    <name type="scientific">Aduncisulcus paluster</name>
    <dbReference type="NCBI Taxonomy" id="2918883"/>
    <lineage>
        <taxon>Eukaryota</taxon>
        <taxon>Metamonada</taxon>
        <taxon>Carpediemonas-like organisms</taxon>
        <taxon>Aduncisulcus</taxon>
    </lineage>
</organism>
<evidence type="ECO:0000313" key="6">
    <source>
        <dbReference type="Proteomes" id="UP001057375"/>
    </source>
</evidence>
<dbReference type="Gene3D" id="2.170.300.10">
    <property type="entry name" value="Tie2 ligand-binding domain superfamily"/>
    <property type="match status" value="1"/>
</dbReference>
<keyword evidence="2" id="KW-0677">Repeat</keyword>
<reference evidence="5" key="1">
    <citation type="submission" date="2022-03" db="EMBL/GenBank/DDBJ databases">
        <title>Draft genome sequence of Aduncisulcus paluster, a free-living microaerophilic Fornicata.</title>
        <authorList>
            <person name="Yuyama I."/>
            <person name="Kume K."/>
            <person name="Tamura T."/>
            <person name="Inagaki Y."/>
            <person name="Hashimoto T."/>
        </authorList>
    </citation>
    <scope>NUCLEOTIDE SEQUENCE</scope>
    <source>
        <strain evidence="5">NY0171</strain>
    </source>
</reference>
<feature type="domain" description="EGF-like" evidence="3">
    <location>
        <begin position="307"/>
        <end position="318"/>
    </location>
</feature>
<dbReference type="InterPro" id="IPR001611">
    <property type="entry name" value="Leu-rich_rpt"/>
</dbReference>
<proteinExistence type="predicted"/>